<dbReference type="AlphaFoldDB" id="A0A0F9I8A8"/>
<dbReference type="InterPro" id="IPR055170">
    <property type="entry name" value="GFO_IDH_MocA-like_dom"/>
</dbReference>
<dbReference type="Gene3D" id="3.30.360.10">
    <property type="entry name" value="Dihydrodipicolinate Reductase, domain 2"/>
    <property type="match status" value="1"/>
</dbReference>
<evidence type="ECO:0000313" key="3">
    <source>
        <dbReference type="EMBL" id="KKM23861.1"/>
    </source>
</evidence>
<dbReference type="InterPro" id="IPR036291">
    <property type="entry name" value="NAD(P)-bd_dom_sf"/>
</dbReference>
<protein>
    <recommendedName>
        <fullName evidence="2">GFO/IDH/MocA-like oxidoreductase domain-containing protein</fullName>
    </recommendedName>
</protein>
<dbReference type="InterPro" id="IPR050463">
    <property type="entry name" value="Gfo/Idh/MocA_oxidrdct_glycsds"/>
</dbReference>
<evidence type="ECO:0000259" key="2">
    <source>
        <dbReference type="Pfam" id="PF22725"/>
    </source>
</evidence>
<accession>A0A0F9I8A8</accession>
<dbReference type="SUPFAM" id="SSF55347">
    <property type="entry name" value="Glyceraldehyde-3-phosphate dehydrogenase-like, C-terminal domain"/>
    <property type="match status" value="1"/>
</dbReference>
<reference evidence="3" key="1">
    <citation type="journal article" date="2015" name="Nature">
        <title>Complex archaea that bridge the gap between prokaryotes and eukaryotes.</title>
        <authorList>
            <person name="Spang A."/>
            <person name="Saw J.H."/>
            <person name="Jorgensen S.L."/>
            <person name="Zaremba-Niedzwiedzka K."/>
            <person name="Martijn J."/>
            <person name="Lind A.E."/>
            <person name="van Eijk R."/>
            <person name="Schleper C."/>
            <person name="Guy L."/>
            <person name="Ettema T.J."/>
        </authorList>
    </citation>
    <scope>NUCLEOTIDE SEQUENCE</scope>
</reference>
<dbReference type="Pfam" id="PF22725">
    <property type="entry name" value="GFO_IDH_MocA_C3"/>
    <property type="match status" value="1"/>
</dbReference>
<proteinExistence type="predicted"/>
<dbReference type="PANTHER" id="PTHR43818:SF11">
    <property type="entry name" value="BCDNA.GH03377"/>
    <property type="match status" value="1"/>
</dbReference>
<gene>
    <name evidence="3" type="ORF">LCGC14_1610860</name>
</gene>
<keyword evidence="1" id="KW-0560">Oxidoreductase</keyword>
<organism evidence="3">
    <name type="scientific">marine sediment metagenome</name>
    <dbReference type="NCBI Taxonomy" id="412755"/>
    <lineage>
        <taxon>unclassified sequences</taxon>
        <taxon>metagenomes</taxon>
        <taxon>ecological metagenomes</taxon>
    </lineage>
</organism>
<name>A0A0F9I8A8_9ZZZZ</name>
<evidence type="ECO:0000256" key="1">
    <source>
        <dbReference type="ARBA" id="ARBA00023002"/>
    </source>
</evidence>
<dbReference type="Gene3D" id="3.40.50.720">
    <property type="entry name" value="NAD(P)-binding Rossmann-like Domain"/>
    <property type="match status" value="1"/>
</dbReference>
<dbReference type="GO" id="GO:0016491">
    <property type="term" value="F:oxidoreductase activity"/>
    <property type="evidence" value="ECO:0007669"/>
    <property type="project" value="UniProtKB-KW"/>
</dbReference>
<dbReference type="EMBL" id="LAZR01013039">
    <property type="protein sequence ID" value="KKM23861.1"/>
    <property type="molecule type" value="Genomic_DNA"/>
</dbReference>
<comment type="caution">
    <text evidence="3">The sequence shown here is derived from an EMBL/GenBank/DDBJ whole genome shotgun (WGS) entry which is preliminary data.</text>
</comment>
<dbReference type="SUPFAM" id="SSF51735">
    <property type="entry name" value="NAD(P)-binding Rossmann-fold domains"/>
    <property type="match status" value="1"/>
</dbReference>
<sequence length="208" mass="23546">MERGHNVYVEKPPAGTVQEVDRMIKAVADSGRICALGFQAIYGRSINWIKQRIVSGALGEVRRMRCWAFWPRPDAYYARNEWAGKLRLGPTWVLDGPSNNALSHQIANMLYLASPRERTFALPVTVRAELYHARDIESEDTSAIEITTAEGAVAHYLVSHCTAGEQTGRARMRDRVGIVRRCDDVIEALAQCRKLAFWVDDELLNLFR</sequence>
<dbReference type="PANTHER" id="PTHR43818">
    <property type="entry name" value="BCDNA.GH03377"/>
    <property type="match status" value="1"/>
</dbReference>
<feature type="domain" description="GFO/IDH/MocA-like oxidoreductase" evidence="2">
    <location>
        <begin position="49"/>
        <end position="169"/>
    </location>
</feature>